<reference evidence="2 3" key="1">
    <citation type="journal article" date="2016" name="Nat. Commun.">
        <title>Thousands of microbial genomes shed light on interconnected biogeochemical processes in an aquifer system.</title>
        <authorList>
            <person name="Anantharaman K."/>
            <person name="Brown C.T."/>
            <person name="Hug L.A."/>
            <person name="Sharon I."/>
            <person name="Castelle C.J."/>
            <person name="Probst A.J."/>
            <person name="Thomas B.C."/>
            <person name="Singh A."/>
            <person name="Wilkins M.J."/>
            <person name="Karaoz U."/>
            <person name="Brodie E.L."/>
            <person name="Williams K.H."/>
            <person name="Hubbard S.S."/>
            <person name="Banfield J.F."/>
        </authorList>
    </citation>
    <scope>NUCLEOTIDE SEQUENCE [LARGE SCALE GENOMIC DNA]</scope>
</reference>
<dbReference type="Proteomes" id="UP000178176">
    <property type="component" value="Unassembled WGS sequence"/>
</dbReference>
<evidence type="ECO:0000313" key="3">
    <source>
        <dbReference type="Proteomes" id="UP000178176"/>
    </source>
</evidence>
<organism evidence="2 3">
    <name type="scientific">Candidatus Amesbacteria bacterium RIFCSPHIGHO2_01_FULL_48_32b</name>
    <dbReference type="NCBI Taxonomy" id="1797253"/>
    <lineage>
        <taxon>Bacteria</taxon>
        <taxon>Candidatus Amesiibacteriota</taxon>
    </lineage>
</organism>
<dbReference type="InterPro" id="IPR029063">
    <property type="entry name" value="SAM-dependent_MTases_sf"/>
</dbReference>
<sequence>MSSQPFPFYPRIPKNKFRAWNEVMFIRYNNERVYHHSNPFIRFVERKRVQAIIKLLAPLSPSDRILAAGCGEGYVENFIPTGLITLVDISREAITRAKIASTNLHRKKFLIADLERLPIPSNYFDKIECSEVIEHVYSPANLLKELRRVLKPAGFLVITFPNEPLINSIKKILIRFRLFHLFFPNIPPDMTEEWHLRSYDLVSFQKDSSPYWKISAVKGIPFDLLPLRYVLKCQKSP</sequence>
<dbReference type="InterPro" id="IPR013216">
    <property type="entry name" value="Methyltransf_11"/>
</dbReference>
<dbReference type="SUPFAM" id="SSF53335">
    <property type="entry name" value="S-adenosyl-L-methionine-dependent methyltransferases"/>
    <property type="match status" value="1"/>
</dbReference>
<dbReference type="Pfam" id="PF08241">
    <property type="entry name" value="Methyltransf_11"/>
    <property type="match status" value="1"/>
</dbReference>
<dbReference type="PANTHER" id="PTHR43861">
    <property type="entry name" value="TRANS-ACONITATE 2-METHYLTRANSFERASE-RELATED"/>
    <property type="match status" value="1"/>
</dbReference>
<dbReference type="GO" id="GO:0008757">
    <property type="term" value="F:S-adenosylmethionine-dependent methyltransferase activity"/>
    <property type="evidence" value="ECO:0007669"/>
    <property type="project" value="InterPro"/>
</dbReference>
<evidence type="ECO:0000313" key="2">
    <source>
        <dbReference type="EMBL" id="OGC93158.1"/>
    </source>
</evidence>
<accession>A0A1F4YH01</accession>
<dbReference type="EMBL" id="MEXH01000002">
    <property type="protein sequence ID" value="OGC93158.1"/>
    <property type="molecule type" value="Genomic_DNA"/>
</dbReference>
<gene>
    <name evidence="2" type="ORF">A2876_01285</name>
</gene>
<evidence type="ECO:0000259" key="1">
    <source>
        <dbReference type="Pfam" id="PF08241"/>
    </source>
</evidence>
<name>A0A1F4YH01_9BACT</name>
<dbReference type="CDD" id="cd02440">
    <property type="entry name" value="AdoMet_MTases"/>
    <property type="match status" value="1"/>
</dbReference>
<comment type="caution">
    <text evidence="2">The sequence shown here is derived from an EMBL/GenBank/DDBJ whole genome shotgun (WGS) entry which is preliminary data.</text>
</comment>
<dbReference type="AlphaFoldDB" id="A0A1F4YH01"/>
<protein>
    <recommendedName>
        <fullName evidence="1">Methyltransferase type 11 domain-containing protein</fullName>
    </recommendedName>
</protein>
<feature type="domain" description="Methyltransferase type 11" evidence="1">
    <location>
        <begin position="66"/>
        <end position="158"/>
    </location>
</feature>
<proteinExistence type="predicted"/>
<dbReference type="Gene3D" id="3.40.50.150">
    <property type="entry name" value="Vaccinia Virus protein VP39"/>
    <property type="match status" value="1"/>
</dbReference>